<keyword evidence="5" id="KW-0106">Calcium</keyword>
<evidence type="ECO:0000256" key="3">
    <source>
        <dbReference type="ARBA" id="ARBA00006206"/>
    </source>
</evidence>
<keyword evidence="11" id="KW-1185">Reference proteome</keyword>
<dbReference type="NCBIfam" id="NF008277">
    <property type="entry name" value="PRK11055.1"/>
    <property type="match status" value="1"/>
</dbReference>
<comment type="catalytic activity">
    <reaction evidence="8">
        <text>alpha-D-glucose = beta-D-glucose</text>
        <dbReference type="Rhea" id="RHEA:10264"/>
        <dbReference type="ChEBI" id="CHEBI:15903"/>
        <dbReference type="ChEBI" id="CHEBI:17925"/>
        <dbReference type="EC" id="5.1.3.3"/>
    </reaction>
</comment>
<evidence type="ECO:0000313" key="10">
    <source>
        <dbReference type="EMBL" id="MFC4025792.1"/>
    </source>
</evidence>
<dbReference type="SUPFAM" id="SSF74650">
    <property type="entry name" value="Galactose mutarotase-like"/>
    <property type="match status" value="1"/>
</dbReference>
<comment type="caution">
    <text evidence="10">The sequence shown here is derived from an EMBL/GenBank/DDBJ whole genome shotgun (WGS) entry which is preliminary data.</text>
</comment>
<evidence type="ECO:0000256" key="4">
    <source>
        <dbReference type="ARBA" id="ARBA00011245"/>
    </source>
</evidence>
<evidence type="ECO:0000313" key="11">
    <source>
        <dbReference type="Proteomes" id="UP001595793"/>
    </source>
</evidence>
<accession>A0ABV8H0Z8</accession>
<dbReference type="Proteomes" id="UP001595793">
    <property type="component" value="Unassembled WGS sequence"/>
</dbReference>
<evidence type="ECO:0000256" key="9">
    <source>
        <dbReference type="SAM" id="SignalP"/>
    </source>
</evidence>
<gene>
    <name evidence="10" type="ORF">ACFOS1_00085</name>
</gene>
<sequence length="394" mass="44078">MRKIKHTVYFLCLFSFLFSLTNCKGDGKSEKTEEEVTTTESEIDFLSKEDYGTTAEGEKVEQYTLTNEAGMEVKIITYGGRITSLKVPDKNDEFEDVILGFDSLSQYTSEHPYFGALIGRYGNRIADGKFSLDGEEYQLPQNNGKNSLHGGDQGFDKVMWTAEVPSDSTSLVLKYASKDGEMGYPGNLDVTVTYTLNEDNSLDVAYEAETDKKTVVNLTQHSYFNLTGNFDETILDHEVTIAADEFLPVDETLIPTGEFKMVEGTPFDFTEAKKVGKEIEAENKQLELGQGYDHCWVLNDQSESMHFAASAYDPESGRFLEVSTTEPGIQFYTGNFLDGTLPRQGGEGTYAKRSGFCLETQHYPDSPNQEKFPSVVLNPGEKYNSKTTFKFSVK</sequence>
<dbReference type="CDD" id="cd09019">
    <property type="entry name" value="galactose_mutarotase_like"/>
    <property type="match status" value="1"/>
</dbReference>
<dbReference type="InterPro" id="IPR015443">
    <property type="entry name" value="Aldose_1-epimerase"/>
</dbReference>
<dbReference type="EMBL" id="JBHSAS010000001">
    <property type="protein sequence ID" value="MFC4025792.1"/>
    <property type="molecule type" value="Genomic_DNA"/>
</dbReference>
<feature type="signal peptide" evidence="9">
    <location>
        <begin position="1"/>
        <end position="24"/>
    </location>
</feature>
<evidence type="ECO:0000256" key="6">
    <source>
        <dbReference type="ARBA" id="ARBA00023235"/>
    </source>
</evidence>
<comment type="pathway">
    <text evidence="2 8">Carbohydrate metabolism; hexose metabolism.</text>
</comment>
<comment type="cofactor">
    <cofactor evidence="1">
        <name>Ca(2+)</name>
        <dbReference type="ChEBI" id="CHEBI:29108"/>
    </cofactor>
</comment>
<dbReference type="GO" id="GO:0016853">
    <property type="term" value="F:isomerase activity"/>
    <property type="evidence" value="ECO:0007669"/>
    <property type="project" value="UniProtKB-KW"/>
</dbReference>
<comment type="subunit">
    <text evidence="4">Monomer.</text>
</comment>
<comment type="similarity">
    <text evidence="3 8">Belongs to the aldose epimerase family.</text>
</comment>
<dbReference type="PANTHER" id="PTHR10091:SF0">
    <property type="entry name" value="GALACTOSE MUTAROTASE"/>
    <property type="match status" value="1"/>
</dbReference>
<evidence type="ECO:0000256" key="7">
    <source>
        <dbReference type="ARBA" id="ARBA00023277"/>
    </source>
</evidence>
<dbReference type="Gene3D" id="2.70.98.10">
    <property type="match status" value="1"/>
</dbReference>
<evidence type="ECO:0000256" key="8">
    <source>
        <dbReference type="PIRNR" id="PIRNR005096"/>
    </source>
</evidence>
<reference evidence="11" key="1">
    <citation type="journal article" date="2019" name="Int. J. Syst. Evol. Microbiol.">
        <title>The Global Catalogue of Microorganisms (GCM) 10K type strain sequencing project: providing services to taxonomists for standard genome sequencing and annotation.</title>
        <authorList>
            <consortium name="The Broad Institute Genomics Platform"/>
            <consortium name="The Broad Institute Genome Sequencing Center for Infectious Disease"/>
            <person name="Wu L."/>
            <person name="Ma J."/>
        </authorList>
    </citation>
    <scope>NUCLEOTIDE SEQUENCE [LARGE SCALE GENOMIC DNA]</scope>
    <source>
        <strain evidence="11">CECT 9128</strain>
    </source>
</reference>
<dbReference type="PANTHER" id="PTHR10091">
    <property type="entry name" value="ALDOSE-1-EPIMERASE"/>
    <property type="match status" value="1"/>
</dbReference>
<keyword evidence="6 8" id="KW-0413">Isomerase</keyword>
<keyword evidence="9" id="KW-0732">Signal</keyword>
<dbReference type="InterPro" id="IPR008183">
    <property type="entry name" value="Aldose_1/G6P_1-epimerase"/>
</dbReference>
<dbReference type="InterPro" id="IPR047215">
    <property type="entry name" value="Galactose_mutarotase-like"/>
</dbReference>
<evidence type="ECO:0000256" key="1">
    <source>
        <dbReference type="ARBA" id="ARBA00001913"/>
    </source>
</evidence>
<keyword evidence="7 8" id="KW-0119">Carbohydrate metabolism</keyword>
<protein>
    <recommendedName>
        <fullName evidence="8">Aldose 1-epimerase</fullName>
        <ecNumber evidence="8">5.1.3.3</ecNumber>
    </recommendedName>
</protein>
<dbReference type="InterPro" id="IPR011013">
    <property type="entry name" value="Gal_mutarotase_sf_dom"/>
</dbReference>
<organism evidence="10 11">
    <name type="scientific">Zunongwangia endophytica</name>
    <dbReference type="NCBI Taxonomy" id="1808945"/>
    <lineage>
        <taxon>Bacteria</taxon>
        <taxon>Pseudomonadati</taxon>
        <taxon>Bacteroidota</taxon>
        <taxon>Flavobacteriia</taxon>
        <taxon>Flavobacteriales</taxon>
        <taxon>Flavobacteriaceae</taxon>
        <taxon>Zunongwangia</taxon>
    </lineage>
</organism>
<name>A0ABV8H0Z8_9FLAO</name>
<dbReference type="PIRSF" id="PIRSF005096">
    <property type="entry name" value="GALM"/>
    <property type="match status" value="1"/>
</dbReference>
<proteinExistence type="inferred from homology"/>
<dbReference type="Pfam" id="PF01263">
    <property type="entry name" value="Aldose_epim"/>
    <property type="match status" value="1"/>
</dbReference>
<evidence type="ECO:0000256" key="5">
    <source>
        <dbReference type="ARBA" id="ARBA00022837"/>
    </source>
</evidence>
<dbReference type="RefSeq" id="WP_290232279.1">
    <property type="nucleotide sequence ID" value="NZ_JAUFPZ010000002.1"/>
</dbReference>
<evidence type="ECO:0000256" key="2">
    <source>
        <dbReference type="ARBA" id="ARBA00005028"/>
    </source>
</evidence>
<dbReference type="EC" id="5.1.3.3" evidence="8"/>
<feature type="chain" id="PRO_5046241516" description="Aldose 1-epimerase" evidence="9">
    <location>
        <begin position="25"/>
        <end position="394"/>
    </location>
</feature>
<dbReference type="InterPro" id="IPR014718">
    <property type="entry name" value="GH-type_carb-bd"/>
</dbReference>